<keyword evidence="5" id="KW-0472">Membrane</keyword>
<evidence type="ECO:0000313" key="7">
    <source>
        <dbReference type="EMBL" id="OJJ04903.1"/>
    </source>
</evidence>
<sequence length="170" mass="19154">MEDNLNQQSLDIGIPENNRHRYTAKDFTFLGIFLLLWGSISICCVLWLLRVSRTARQTLAIVADGVIEEGLACSDAKSRLQSLENAAPSKTLKDWLRELPPVHSHLVEYHTQSLICTICLDPVSEESVVHALQCHHVFHGECLEGWFLNGHDNCPLCLLSIFSGDQEQEE</sequence>
<dbReference type="RefSeq" id="XP_040670665.1">
    <property type="nucleotide sequence ID" value="XM_040817818.1"/>
</dbReference>
<evidence type="ECO:0000256" key="5">
    <source>
        <dbReference type="SAM" id="Phobius"/>
    </source>
</evidence>
<feature type="transmembrane region" description="Helical" evidence="5">
    <location>
        <begin position="27"/>
        <end position="49"/>
    </location>
</feature>
<dbReference type="PROSITE" id="PS50089">
    <property type="entry name" value="ZF_RING_2"/>
    <property type="match status" value="1"/>
</dbReference>
<keyword evidence="5" id="KW-0812">Transmembrane</keyword>
<gene>
    <name evidence="7" type="ORF">ASPVEDRAFT_86281</name>
</gene>
<protein>
    <recommendedName>
        <fullName evidence="6">RING-type domain-containing protein</fullName>
    </recommendedName>
</protein>
<evidence type="ECO:0000259" key="6">
    <source>
        <dbReference type="PROSITE" id="PS50089"/>
    </source>
</evidence>
<dbReference type="Pfam" id="PF13639">
    <property type="entry name" value="zf-RING_2"/>
    <property type="match status" value="1"/>
</dbReference>
<proteinExistence type="predicted"/>
<dbReference type="STRING" id="1036611.A0A1L9PTV0"/>
<dbReference type="GeneID" id="63733329"/>
<dbReference type="PANTHER" id="PTHR45969:SF69">
    <property type="entry name" value="FINGER DOMAIN PROTEIN, PUTATIVE (AFU_ORTHOLOGUE AFUA_3G12190)-RELATED"/>
    <property type="match status" value="1"/>
</dbReference>
<keyword evidence="3" id="KW-0862">Zinc</keyword>
<dbReference type="GO" id="GO:0016567">
    <property type="term" value="P:protein ubiquitination"/>
    <property type="evidence" value="ECO:0007669"/>
    <property type="project" value="TreeGrafter"/>
</dbReference>
<dbReference type="SUPFAM" id="SSF57850">
    <property type="entry name" value="RING/U-box"/>
    <property type="match status" value="1"/>
</dbReference>
<dbReference type="AlphaFoldDB" id="A0A1L9PTV0"/>
<feature type="domain" description="RING-type" evidence="6">
    <location>
        <begin position="116"/>
        <end position="157"/>
    </location>
</feature>
<evidence type="ECO:0000256" key="4">
    <source>
        <dbReference type="PROSITE-ProRule" id="PRU00175"/>
    </source>
</evidence>
<keyword evidence="2 4" id="KW-0863">Zinc-finger</keyword>
<evidence type="ECO:0000256" key="2">
    <source>
        <dbReference type="ARBA" id="ARBA00022771"/>
    </source>
</evidence>
<keyword evidence="5" id="KW-1133">Transmembrane helix</keyword>
<dbReference type="SMART" id="SM00184">
    <property type="entry name" value="RING"/>
    <property type="match status" value="1"/>
</dbReference>
<keyword evidence="1" id="KW-0479">Metal-binding</keyword>
<dbReference type="InterPro" id="IPR001841">
    <property type="entry name" value="Znf_RING"/>
</dbReference>
<dbReference type="OrthoDB" id="8062037at2759"/>
<dbReference type="InterPro" id="IPR013083">
    <property type="entry name" value="Znf_RING/FYVE/PHD"/>
</dbReference>
<evidence type="ECO:0000256" key="1">
    <source>
        <dbReference type="ARBA" id="ARBA00022723"/>
    </source>
</evidence>
<dbReference type="PANTHER" id="PTHR45969">
    <property type="entry name" value="RING ZINC FINGER PROTEIN-RELATED"/>
    <property type="match status" value="1"/>
</dbReference>
<dbReference type="Proteomes" id="UP000184073">
    <property type="component" value="Unassembled WGS sequence"/>
</dbReference>
<evidence type="ECO:0000256" key="3">
    <source>
        <dbReference type="ARBA" id="ARBA00022833"/>
    </source>
</evidence>
<dbReference type="CDD" id="cd16448">
    <property type="entry name" value="RING-H2"/>
    <property type="match status" value="1"/>
</dbReference>
<organism evidence="7 8">
    <name type="scientific">Aspergillus versicolor CBS 583.65</name>
    <dbReference type="NCBI Taxonomy" id="1036611"/>
    <lineage>
        <taxon>Eukaryota</taxon>
        <taxon>Fungi</taxon>
        <taxon>Dikarya</taxon>
        <taxon>Ascomycota</taxon>
        <taxon>Pezizomycotina</taxon>
        <taxon>Eurotiomycetes</taxon>
        <taxon>Eurotiomycetidae</taxon>
        <taxon>Eurotiales</taxon>
        <taxon>Aspergillaceae</taxon>
        <taxon>Aspergillus</taxon>
        <taxon>Aspergillus subgen. Nidulantes</taxon>
    </lineage>
</organism>
<evidence type="ECO:0000313" key="8">
    <source>
        <dbReference type="Proteomes" id="UP000184073"/>
    </source>
</evidence>
<dbReference type="GO" id="GO:0061630">
    <property type="term" value="F:ubiquitin protein ligase activity"/>
    <property type="evidence" value="ECO:0007669"/>
    <property type="project" value="TreeGrafter"/>
</dbReference>
<reference evidence="8" key="1">
    <citation type="journal article" date="2017" name="Genome Biol.">
        <title>Comparative genomics reveals high biological diversity and specific adaptations in the industrially and medically important fungal genus Aspergillus.</title>
        <authorList>
            <person name="de Vries R.P."/>
            <person name="Riley R."/>
            <person name="Wiebenga A."/>
            <person name="Aguilar-Osorio G."/>
            <person name="Amillis S."/>
            <person name="Uchima C.A."/>
            <person name="Anderluh G."/>
            <person name="Asadollahi M."/>
            <person name="Askin M."/>
            <person name="Barry K."/>
            <person name="Battaglia E."/>
            <person name="Bayram O."/>
            <person name="Benocci T."/>
            <person name="Braus-Stromeyer S.A."/>
            <person name="Caldana C."/>
            <person name="Canovas D."/>
            <person name="Cerqueira G.C."/>
            <person name="Chen F."/>
            <person name="Chen W."/>
            <person name="Choi C."/>
            <person name="Clum A."/>
            <person name="Dos Santos R.A."/>
            <person name="Damasio A.R."/>
            <person name="Diallinas G."/>
            <person name="Emri T."/>
            <person name="Fekete E."/>
            <person name="Flipphi M."/>
            <person name="Freyberg S."/>
            <person name="Gallo A."/>
            <person name="Gournas C."/>
            <person name="Habgood R."/>
            <person name="Hainaut M."/>
            <person name="Harispe M.L."/>
            <person name="Henrissat B."/>
            <person name="Hilden K.S."/>
            <person name="Hope R."/>
            <person name="Hossain A."/>
            <person name="Karabika E."/>
            <person name="Karaffa L."/>
            <person name="Karanyi Z."/>
            <person name="Krasevec N."/>
            <person name="Kuo A."/>
            <person name="Kusch H."/>
            <person name="LaButti K."/>
            <person name="Lagendijk E.L."/>
            <person name="Lapidus A."/>
            <person name="Levasseur A."/>
            <person name="Lindquist E."/>
            <person name="Lipzen A."/>
            <person name="Logrieco A.F."/>
            <person name="MacCabe A."/>
            <person name="Maekelae M.R."/>
            <person name="Malavazi I."/>
            <person name="Melin P."/>
            <person name="Meyer V."/>
            <person name="Mielnichuk N."/>
            <person name="Miskei M."/>
            <person name="Molnar A.P."/>
            <person name="Mule G."/>
            <person name="Ngan C.Y."/>
            <person name="Orejas M."/>
            <person name="Orosz E."/>
            <person name="Ouedraogo J.P."/>
            <person name="Overkamp K.M."/>
            <person name="Park H.-S."/>
            <person name="Perrone G."/>
            <person name="Piumi F."/>
            <person name="Punt P.J."/>
            <person name="Ram A.F."/>
            <person name="Ramon A."/>
            <person name="Rauscher S."/>
            <person name="Record E."/>
            <person name="Riano-Pachon D.M."/>
            <person name="Robert V."/>
            <person name="Roehrig J."/>
            <person name="Ruller R."/>
            <person name="Salamov A."/>
            <person name="Salih N.S."/>
            <person name="Samson R.A."/>
            <person name="Sandor E."/>
            <person name="Sanguinetti M."/>
            <person name="Schuetze T."/>
            <person name="Sepcic K."/>
            <person name="Shelest E."/>
            <person name="Sherlock G."/>
            <person name="Sophianopoulou V."/>
            <person name="Squina F.M."/>
            <person name="Sun H."/>
            <person name="Susca A."/>
            <person name="Todd R.B."/>
            <person name="Tsang A."/>
            <person name="Unkles S.E."/>
            <person name="van de Wiele N."/>
            <person name="van Rossen-Uffink D."/>
            <person name="Oliveira J.V."/>
            <person name="Vesth T.C."/>
            <person name="Visser J."/>
            <person name="Yu J.-H."/>
            <person name="Zhou M."/>
            <person name="Andersen M.R."/>
            <person name="Archer D.B."/>
            <person name="Baker S.E."/>
            <person name="Benoit I."/>
            <person name="Brakhage A.A."/>
            <person name="Braus G.H."/>
            <person name="Fischer R."/>
            <person name="Frisvad J.C."/>
            <person name="Goldman G.H."/>
            <person name="Houbraken J."/>
            <person name="Oakley B."/>
            <person name="Pocsi I."/>
            <person name="Scazzocchio C."/>
            <person name="Seiboth B."/>
            <person name="vanKuyk P.A."/>
            <person name="Wortman J."/>
            <person name="Dyer P.S."/>
            <person name="Grigoriev I.V."/>
        </authorList>
    </citation>
    <scope>NUCLEOTIDE SEQUENCE [LARGE SCALE GENOMIC DNA]</scope>
    <source>
        <strain evidence="8">CBS 583.65</strain>
    </source>
</reference>
<dbReference type="GO" id="GO:0008270">
    <property type="term" value="F:zinc ion binding"/>
    <property type="evidence" value="ECO:0007669"/>
    <property type="project" value="UniProtKB-KW"/>
</dbReference>
<dbReference type="EMBL" id="KV878132">
    <property type="protein sequence ID" value="OJJ04903.1"/>
    <property type="molecule type" value="Genomic_DNA"/>
</dbReference>
<keyword evidence="8" id="KW-1185">Reference proteome</keyword>
<accession>A0A1L9PTV0</accession>
<dbReference type="VEuPathDB" id="FungiDB:ASPVEDRAFT_86281"/>
<name>A0A1L9PTV0_ASPVE</name>
<dbReference type="Gene3D" id="3.30.40.10">
    <property type="entry name" value="Zinc/RING finger domain, C3HC4 (zinc finger)"/>
    <property type="match status" value="1"/>
</dbReference>